<comment type="similarity">
    <text evidence="1">Belongs to the aldo/keto reductase family.</text>
</comment>
<feature type="domain" description="NADP-dependent oxidoreductase" evidence="9">
    <location>
        <begin position="28"/>
        <end position="271"/>
    </location>
</feature>
<name>H3KD04_9BURK</name>
<evidence type="ECO:0000256" key="5">
    <source>
        <dbReference type="PIRSR" id="PIRSR000097-1"/>
    </source>
</evidence>
<dbReference type="FunFam" id="3.20.20.100:FF:000002">
    <property type="entry name" value="2,5-diketo-D-gluconic acid reductase A"/>
    <property type="match status" value="1"/>
</dbReference>
<keyword evidence="3" id="KW-0560">Oxidoreductase</keyword>
<dbReference type="HOGENOM" id="CLU_023205_0_1_4"/>
<reference evidence="10 11" key="1">
    <citation type="submission" date="2011-11" db="EMBL/GenBank/DDBJ databases">
        <authorList>
            <person name="Weinstock G."/>
            <person name="Sodergren E."/>
            <person name="Clifton S."/>
            <person name="Fulton L."/>
            <person name="Fulton B."/>
            <person name="Courtney L."/>
            <person name="Fronick C."/>
            <person name="Harrison M."/>
            <person name="Strong C."/>
            <person name="Farmer C."/>
            <person name="Delahaunty K."/>
            <person name="Markovic C."/>
            <person name="Hall O."/>
            <person name="Minx P."/>
            <person name="Tomlinson C."/>
            <person name="Mitreva M."/>
            <person name="Hou S."/>
            <person name="Chen J."/>
            <person name="Wollam A."/>
            <person name="Pepin K.H."/>
            <person name="Johnson M."/>
            <person name="Bhonagiri V."/>
            <person name="Zhang X."/>
            <person name="Suruliraj S."/>
            <person name="Warren W."/>
            <person name="Chinwalla A."/>
            <person name="Mardis E.R."/>
            <person name="Wilson R.K."/>
        </authorList>
    </citation>
    <scope>NUCLEOTIDE SEQUENCE [LARGE SCALE GENOMIC DNA]</scope>
    <source>
        <strain evidence="10 11">YIT 11816</strain>
    </source>
</reference>
<evidence type="ECO:0000256" key="7">
    <source>
        <dbReference type="PIRSR" id="PIRSR000097-3"/>
    </source>
</evidence>
<evidence type="ECO:0000259" key="9">
    <source>
        <dbReference type="Pfam" id="PF00248"/>
    </source>
</evidence>
<dbReference type="SUPFAM" id="SSF51430">
    <property type="entry name" value="NAD(P)-linked oxidoreductase"/>
    <property type="match status" value="1"/>
</dbReference>
<dbReference type="GO" id="GO:0016616">
    <property type="term" value="F:oxidoreductase activity, acting on the CH-OH group of donors, NAD or NADP as acceptor"/>
    <property type="evidence" value="ECO:0007669"/>
    <property type="project" value="UniProtKB-ARBA"/>
</dbReference>
<dbReference type="InterPro" id="IPR018170">
    <property type="entry name" value="Aldo/ket_reductase_CS"/>
</dbReference>
<feature type="active site" description="Proton donor" evidence="5">
    <location>
        <position position="62"/>
    </location>
</feature>
<gene>
    <name evidence="10" type="ORF">HMPREF9440_00609</name>
</gene>
<dbReference type="PRINTS" id="PR00069">
    <property type="entry name" value="ALDKETRDTASE"/>
</dbReference>
<dbReference type="PROSITE" id="PS00063">
    <property type="entry name" value="ALDOKETO_REDUCTASE_3"/>
    <property type="match status" value="1"/>
</dbReference>
<dbReference type="PANTHER" id="PTHR43827">
    <property type="entry name" value="2,5-DIKETO-D-GLUCONIC ACID REDUCTASE"/>
    <property type="match status" value="1"/>
</dbReference>
<dbReference type="PATRIC" id="fig|762967.3.peg.496"/>
<sequence length="297" mass="33670">MLEFKQNLPFADADGCYELLDGNRIPAIGFGTWRVKDREDGAAVCAEAIRAGYRHFDTAYLYGSEESVGDAIRASGIDRSEFFVTTKVWKDDLSAEGARLELETSLSRLGMDYVDLLLIHWPRRDSEDPEWRERLTETWNAFQQFKREGLVKSIGVANFLPHHFEALDGEVPVVNQIEVHPGYLQEEAVRYCRERGILVEAWAPLGQNRLMTNPVVESIADKHHVSPAQVCLRFSLELGLLPLPKSANPDRMRQNRELFGFSLDEDDRAELMGLPEKTGWSGEHPDDAIPMPDLSKL</sequence>
<organism evidence="10 11">
    <name type="scientific">Sutterella parvirubra YIT 11816</name>
    <dbReference type="NCBI Taxonomy" id="762967"/>
    <lineage>
        <taxon>Bacteria</taxon>
        <taxon>Pseudomonadati</taxon>
        <taxon>Pseudomonadota</taxon>
        <taxon>Betaproteobacteria</taxon>
        <taxon>Burkholderiales</taxon>
        <taxon>Sutterellaceae</taxon>
        <taxon>Sutterella</taxon>
    </lineage>
</organism>
<dbReference type="Pfam" id="PF00248">
    <property type="entry name" value="Aldo_ket_red"/>
    <property type="match status" value="1"/>
</dbReference>
<dbReference type="Proteomes" id="UP000004956">
    <property type="component" value="Unassembled WGS sequence"/>
</dbReference>
<comment type="catalytic activity">
    <reaction evidence="4">
        <text>hydroxyacetone + NADP(+) = methylglyoxal + NADPH + H(+)</text>
        <dbReference type="Rhea" id="RHEA:27986"/>
        <dbReference type="ChEBI" id="CHEBI:15378"/>
        <dbReference type="ChEBI" id="CHEBI:17158"/>
        <dbReference type="ChEBI" id="CHEBI:27957"/>
        <dbReference type="ChEBI" id="CHEBI:57783"/>
        <dbReference type="ChEBI" id="CHEBI:58349"/>
    </reaction>
</comment>
<dbReference type="PANTHER" id="PTHR43827:SF3">
    <property type="entry name" value="NADP-DEPENDENT OXIDOREDUCTASE DOMAIN-CONTAINING PROTEIN"/>
    <property type="match status" value="1"/>
</dbReference>
<dbReference type="AlphaFoldDB" id="H3KD04"/>
<dbReference type="PIRSF" id="PIRSF000097">
    <property type="entry name" value="AKR"/>
    <property type="match status" value="1"/>
</dbReference>
<feature type="binding site" evidence="6">
    <location>
        <position position="120"/>
    </location>
    <ligand>
        <name>substrate</name>
    </ligand>
</feature>
<keyword evidence="11" id="KW-1185">Reference proteome</keyword>
<evidence type="ECO:0000256" key="1">
    <source>
        <dbReference type="ARBA" id="ARBA00007905"/>
    </source>
</evidence>
<dbReference type="PROSITE" id="PS00798">
    <property type="entry name" value="ALDOKETO_REDUCTASE_1"/>
    <property type="match status" value="1"/>
</dbReference>
<evidence type="ECO:0000256" key="2">
    <source>
        <dbReference type="ARBA" id="ARBA00022857"/>
    </source>
</evidence>
<evidence type="ECO:0000256" key="4">
    <source>
        <dbReference type="ARBA" id="ARBA00049445"/>
    </source>
</evidence>
<dbReference type="Gene3D" id="3.20.20.100">
    <property type="entry name" value="NADP-dependent oxidoreductase domain"/>
    <property type="match status" value="1"/>
</dbReference>
<dbReference type="InterPro" id="IPR023210">
    <property type="entry name" value="NADP_OxRdtase_dom"/>
</dbReference>
<dbReference type="EMBL" id="AFBQ01000075">
    <property type="protein sequence ID" value="EHY32000.1"/>
    <property type="molecule type" value="Genomic_DNA"/>
</dbReference>
<evidence type="ECO:0000256" key="6">
    <source>
        <dbReference type="PIRSR" id="PIRSR000097-2"/>
    </source>
</evidence>
<dbReference type="RefSeq" id="WP_008541199.1">
    <property type="nucleotide sequence ID" value="NZ_JH604898.1"/>
</dbReference>
<feature type="site" description="Lowers pKa of active site Tyr" evidence="7">
    <location>
        <position position="87"/>
    </location>
</feature>
<dbReference type="InterPro" id="IPR036812">
    <property type="entry name" value="NAD(P)_OxRdtase_dom_sf"/>
</dbReference>
<evidence type="ECO:0000256" key="3">
    <source>
        <dbReference type="ARBA" id="ARBA00023002"/>
    </source>
</evidence>
<proteinExistence type="inferred from homology"/>
<evidence type="ECO:0000256" key="8">
    <source>
        <dbReference type="SAM" id="MobiDB-lite"/>
    </source>
</evidence>
<evidence type="ECO:0000313" key="11">
    <source>
        <dbReference type="Proteomes" id="UP000004956"/>
    </source>
</evidence>
<feature type="region of interest" description="Disordered" evidence="8">
    <location>
        <begin position="273"/>
        <end position="297"/>
    </location>
</feature>
<keyword evidence="2" id="KW-0521">NADP</keyword>
<comment type="caution">
    <text evidence="10">The sequence shown here is derived from an EMBL/GenBank/DDBJ whole genome shotgun (WGS) entry which is preliminary data.</text>
</comment>
<evidence type="ECO:0000313" key="10">
    <source>
        <dbReference type="EMBL" id="EHY32000.1"/>
    </source>
</evidence>
<dbReference type="InterPro" id="IPR020471">
    <property type="entry name" value="AKR"/>
</dbReference>
<dbReference type="OrthoDB" id="9804790at2"/>
<accession>H3KD04</accession>
<dbReference type="STRING" id="762967.HMPREF9440_00609"/>
<dbReference type="CDD" id="cd19071">
    <property type="entry name" value="AKR_AKR1-5-like"/>
    <property type="match status" value="1"/>
</dbReference>
<protein>
    <submittedName>
        <fullName evidence="10">Putative glyoxal reductase</fullName>
    </submittedName>
</protein>